<evidence type="ECO:0000256" key="1">
    <source>
        <dbReference type="SAM" id="MobiDB-lite"/>
    </source>
</evidence>
<proteinExistence type="predicted"/>
<sequence>MPAVPAAGQGDSHAASTAGPLSASDNKAEAPQRPPVSPHGGIGRVAALRTAASAIISAWEAPDREGLDDAVAALRAVLAAKPGRPSRDPSVARQPRSGTKQELVLALLRRDDGATIAQVVEATSWQQHTVRGFLAGLKRKGITVEVLERIRQVGPNKQGAKGSYSIYRITAAAPVEAG</sequence>
<dbReference type="InterPro" id="IPR021880">
    <property type="entry name" value="DUF3489"/>
</dbReference>
<dbReference type="SUPFAM" id="SSF46785">
    <property type="entry name" value="Winged helix' DNA-binding domain"/>
    <property type="match status" value="1"/>
</dbReference>
<name>A0ABS5ECN7_9PROT</name>
<comment type="caution">
    <text evidence="2">The sequence shown here is derived from an EMBL/GenBank/DDBJ whole genome shotgun (WGS) entry which is preliminary data.</text>
</comment>
<keyword evidence="3" id="KW-1185">Reference proteome</keyword>
<dbReference type="Pfam" id="PF11994">
    <property type="entry name" value="DUF3489"/>
    <property type="match status" value="1"/>
</dbReference>
<dbReference type="InterPro" id="IPR036390">
    <property type="entry name" value="WH_DNA-bd_sf"/>
</dbReference>
<gene>
    <name evidence="2" type="ORF">GXW78_03565</name>
</gene>
<reference evidence="3" key="1">
    <citation type="journal article" date="2021" name="Syst. Appl. Microbiol.">
        <title>Roseomonas hellenica sp. nov., isolated from roots of wild-growing Alkanna tinctoria.</title>
        <authorList>
            <person name="Rat A."/>
            <person name="Naranjo H.D."/>
            <person name="Lebbe L."/>
            <person name="Cnockaert M."/>
            <person name="Krigas N."/>
            <person name="Grigoriadou K."/>
            <person name="Maloupa E."/>
            <person name="Willems A."/>
        </authorList>
    </citation>
    <scope>NUCLEOTIDE SEQUENCE [LARGE SCALE GENOMIC DNA]</scope>
    <source>
        <strain evidence="3">LMG 31159</strain>
    </source>
</reference>
<organism evidence="2 3">
    <name type="scientific">Neoroseomonas terrae</name>
    <dbReference type="NCBI Taxonomy" id="424799"/>
    <lineage>
        <taxon>Bacteria</taxon>
        <taxon>Pseudomonadati</taxon>
        <taxon>Pseudomonadota</taxon>
        <taxon>Alphaproteobacteria</taxon>
        <taxon>Acetobacterales</taxon>
        <taxon>Acetobacteraceae</taxon>
        <taxon>Neoroseomonas</taxon>
    </lineage>
</organism>
<feature type="region of interest" description="Disordered" evidence="1">
    <location>
        <begin position="1"/>
        <end position="44"/>
    </location>
</feature>
<evidence type="ECO:0000313" key="2">
    <source>
        <dbReference type="EMBL" id="MBR0648725.1"/>
    </source>
</evidence>
<dbReference type="EMBL" id="JAAEDI010000003">
    <property type="protein sequence ID" value="MBR0648725.1"/>
    <property type="molecule type" value="Genomic_DNA"/>
</dbReference>
<protein>
    <submittedName>
        <fullName evidence="2">DUF3489 domain-containing protein</fullName>
    </submittedName>
</protein>
<dbReference type="Proteomes" id="UP000698752">
    <property type="component" value="Unassembled WGS sequence"/>
</dbReference>
<accession>A0ABS5ECN7</accession>
<evidence type="ECO:0000313" key="3">
    <source>
        <dbReference type="Proteomes" id="UP000698752"/>
    </source>
</evidence>